<dbReference type="PANTHER" id="PTHR11136">
    <property type="entry name" value="FOLYLPOLYGLUTAMATE SYNTHASE-RELATED"/>
    <property type="match status" value="1"/>
</dbReference>
<keyword evidence="2" id="KW-0436">Ligase</keyword>
<dbReference type="PANTHER" id="PTHR11136:SF0">
    <property type="entry name" value="DIHYDROFOLATE SYNTHETASE-RELATED"/>
    <property type="match status" value="1"/>
</dbReference>
<dbReference type="GO" id="GO:0005829">
    <property type="term" value="C:cytosol"/>
    <property type="evidence" value="ECO:0007669"/>
    <property type="project" value="TreeGrafter"/>
</dbReference>
<dbReference type="InterPro" id="IPR001645">
    <property type="entry name" value="Folylpolyglutamate_synth"/>
</dbReference>
<reference evidence="7" key="1">
    <citation type="submission" date="2018-05" db="EMBL/GenBank/DDBJ databases">
        <authorList>
            <person name="Lanie J.A."/>
            <person name="Ng W.-L."/>
            <person name="Kazmierczak K.M."/>
            <person name="Andrzejewski T.M."/>
            <person name="Davidsen T.M."/>
            <person name="Wayne K.J."/>
            <person name="Tettelin H."/>
            <person name="Glass J.I."/>
            <person name="Rusch D."/>
            <person name="Podicherti R."/>
            <person name="Tsui H.-C.T."/>
            <person name="Winkler M.E."/>
        </authorList>
    </citation>
    <scope>NUCLEOTIDE SEQUENCE</scope>
</reference>
<evidence type="ECO:0008006" key="8">
    <source>
        <dbReference type="Google" id="ProtNLM"/>
    </source>
</evidence>
<evidence type="ECO:0000256" key="1">
    <source>
        <dbReference type="ARBA" id="ARBA00008276"/>
    </source>
</evidence>
<evidence type="ECO:0000313" key="7">
    <source>
        <dbReference type="EMBL" id="SVB21450.1"/>
    </source>
</evidence>
<comment type="similarity">
    <text evidence="1">Belongs to the folylpolyglutamate synthase family.</text>
</comment>
<evidence type="ECO:0000256" key="4">
    <source>
        <dbReference type="ARBA" id="ARBA00022741"/>
    </source>
</evidence>
<name>A0A382C5Z4_9ZZZZ</name>
<dbReference type="Gene3D" id="3.90.190.20">
    <property type="entry name" value="Mur ligase, C-terminal domain"/>
    <property type="match status" value="1"/>
</dbReference>
<gene>
    <name evidence="7" type="ORF">METZ01_LOCUS174304</name>
</gene>
<protein>
    <recommendedName>
        <fullName evidence="8">Mur ligase central domain-containing protein</fullName>
    </recommendedName>
</protein>
<organism evidence="7">
    <name type="scientific">marine metagenome</name>
    <dbReference type="NCBI Taxonomy" id="408172"/>
    <lineage>
        <taxon>unclassified sequences</taxon>
        <taxon>metagenomes</taxon>
        <taxon>ecological metagenomes</taxon>
    </lineage>
</organism>
<accession>A0A382C5Z4</accession>
<keyword evidence="4" id="KW-0547">Nucleotide-binding</keyword>
<dbReference type="SUPFAM" id="SSF53244">
    <property type="entry name" value="MurD-like peptide ligases, peptide-binding domain"/>
    <property type="match status" value="1"/>
</dbReference>
<sequence length="392" mass="43852">MPDSNKNYKQVLAELDQWGSYESSAQPRDISKLDGIRRLLGDLDNPEKKFKIIHVAGTNGKGLTAAMISRLLEVQGFSSGCYTSPHLVDIRERITLNGRFVSESEFARSASRVLKIAKDYKGTPYLSYFDILTAVAFNVFLNCKMEWVVLETGLGGRADSTNVTDKELCVLTRIGLDHLDVLGSSLKQIASEKTGITRTGIPVIVAPQVEELKTWLMEKFGKDNVPCIFVDEIFDREFADQQLPPGIFTKPWIECFQTSLSAMQVLFKANSKQKQNWFNAVQKVKLPGRLDLRHNVLWSKYKKNFKTLLIDGGHNQDALLALSEFISSNNLSPCTLILGMASDKLHDTLRDPLKKLCRNADLIILTSVHSPRSATPELLESFLNNSGAMEHS</sequence>
<dbReference type="Gene3D" id="3.40.1190.10">
    <property type="entry name" value="Mur-like, catalytic domain"/>
    <property type="match status" value="1"/>
</dbReference>
<dbReference type="InterPro" id="IPR036615">
    <property type="entry name" value="Mur_ligase_C_dom_sf"/>
</dbReference>
<dbReference type="GO" id="GO:0008841">
    <property type="term" value="F:dihydrofolate synthase activity"/>
    <property type="evidence" value="ECO:0007669"/>
    <property type="project" value="TreeGrafter"/>
</dbReference>
<dbReference type="InterPro" id="IPR036565">
    <property type="entry name" value="Mur-like_cat_sf"/>
</dbReference>
<feature type="non-terminal residue" evidence="7">
    <location>
        <position position="392"/>
    </location>
</feature>
<keyword evidence="5" id="KW-0067">ATP-binding</keyword>
<dbReference type="SUPFAM" id="SSF53623">
    <property type="entry name" value="MurD-like peptide ligases, catalytic domain"/>
    <property type="match status" value="1"/>
</dbReference>
<dbReference type="EMBL" id="UINC01032950">
    <property type="protein sequence ID" value="SVB21450.1"/>
    <property type="molecule type" value="Genomic_DNA"/>
</dbReference>
<evidence type="ECO:0000256" key="5">
    <source>
        <dbReference type="ARBA" id="ARBA00022840"/>
    </source>
</evidence>
<proteinExistence type="inferred from homology"/>
<keyword evidence="6" id="KW-0460">Magnesium</keyword>
<evidence type="ECO:0000256" key="3">
    <source>
        <dbReference type="ARBA" id="ARBA00022723"/>
    </source>
</evidence>
<dbReference type="GO" id="GO:0005739">
    <property type="term" value="C:mitochondrion"/>
    <property type="evidence" value="ECO:0007669"/>
    <property type="project" value="TreeGrafter"/>
</dbReference>
<dbReference type="GO" id="GO:0004326">
    <property type="term" value="F:tetrahydrofolylpolyglutamate synthase activity"/>
    <property type="evidence" value="ECO:0007669"/>
    <property type="project" value="InterPro"/>
</dbReference>
<dbReference type="GO" id="GO:0046872">
    <property type="term" value="F:metal ion binding"/>
    <property type="evidence" value="ECO:0007669"/>
    <property type="project" value="UniProtKB-KW"/>
</dbReference>
<evidence type="ECO:0000256" key="2">
    <source>
        <dbReference type="ARBA" id="ARBA00022598"/>
    </source>
</evidence>
<evidence type="ECO:0000256" key="6">
    <source>
        <dbReference type="ARBA" id="ARBA00022842"/>
    </source>
</evidence>
<keyword evidence="3" id="KW-0479">Metal-binding</keyword>
<dbReference type="GO" id="GO:0005524">
    <property type="term" value="F:ATP binding"/>
    <property type="evidence" value="ECO:0007669"/>
    <property type="project" value="UniProtKB-KW"/>
</dbReference>
<dbReference type="AlphaFoldDB" id="A0A382C5Z4"/>
<dbReference type="NCBIfam" id="TIGR01499">
    <property type="entry name" value="folC"/>
    <property type="match status" value="1"/>
</dbReference>